<evidence type="ECO:0000256" key="1">
    <source>
        <dbReference type="SAM" id="MobiDB-lite"/>
    </source>
</evidence>
<feature type="region of interest" description="Disordered" evidence="1">
    <location>
        <begin position="214"/>
        <end position="304"/>
    </location>
</feature>
<sequence length="304" mass="34313">MLYSSYRGTGGSFRGKTWKLSNGYTRACNYKGQQCTFKLQNEASRFAEKGKPTVKQLNEAVKTVNEASREVTMQAVRTRGEAESMAQGAQHMSSVRSTYVKDLPNGQFQLILVMKNLVKEGKLQEGRAKSYYMPELGKREMDELSAALTKQGYKVKVKGPNLVTDASEKEIRSSLLSVPYSIHTSPDYRSKREELVGEAKSSYSLHAMGNGWSHSKTISANSQKEAETQFRNDPRFRRQARQAEERWQEVPIVGDREAKSKFAKTTKKKVEPPMDRSTFLSRIKGPAQTAPQHYAPSPSKRRGR</sequence>
<gene>
    <name evidence="2" type="ORF">LCGC14_1075220</name>
</gene>
<reference evidence="2" key="1">
    <citation type="journal article" date="2015" name="Nature">
        <title>Complex archaea that bridge the gap between prokaryotes and eukaryotes.</title>
        <authorList>
            <person name="Spang A."/>
            <person name="Saw J.H."/>
            <person name="Jorgensen S.L."/>
            <person name="Zaremba-Niedzwiedzka K."/>
            <person name="Martijn J."/>
            <person name="Lind A.E."/>
            <person name="van Eijk R."/>
            <person name="Schleper C."/>
            <person name="Guy L."/>
            <person name="Ettema T.J."/>
        </authorList>
    </citation>
    <scope>NUCLEOTIDE SEQUENCE</scope>
</reference>
<protein>
    <submittedName>
        <fullName evidence="2">Uncharacterized protein</fullName>
    </submittedName>
</protein>
<feature type="compositionally biased region" description="Basic and acidic residues" evidence="1">
    <location>
        <begin position="224"/>
        <end position="260"/>
    </location>
</feature>
<feature type="compositionally biased region" description="Polar residues" evidence="1">
    <location>
        <begin position="214"/>
        <end position="223"/>
    </location>
</feature>
<dbReference type="EMBL" id="LAZR01004664">
    <property type="protein sequence ID" value="KKN06641.1"/>
    <property type="molecule type" value="Genomic_DNA"/>
</dbReference>
<proteinExistence type="predicted"/>
<name>A0A0F9Q002_9ZZZZ</name>
<dbReference type="AlphaFoldDB" id="A0A0F9Q002"/>
<accession>A0A0F9Q002</accession>
<evidence type="ECO:0000313" key="2">
    <source>
        <dbReference type="EMBL" id="KKN06641.1"/>
    </source>
</evidence>
<comment type="caution">
    <text evidence="2">The sequence shown here is derived from an EMBL/GenBank/DDBJ whole genome shotgun (WGS) entry which is preliminary data.</text>
</comment>
<organism evidence="2">
    <name type="scientific">marine sediment metagenome</name>
    <dbReference type="NCBI Taxonomy" id="412755"/>
    <lineage>
        <taxon>unclassified sequences</taxon>
        <taxon>metagenomes</taxon>
        <taxon>ecological metagenomes</taxon>
    </lineage>
</organism>